<dbReference type="InterPro" id="IPR017441">
    <property type="entry name" value="Protein_kinase_ATP_BS"/>
</dbReference>
<dbReference type="CDD" id="cd14007">
    <property type="entry name" value="STKc_Aurora"/>
    <property type="match status" value="1"/>
</dbReference>
<dbReference type="FunFam" id="3.30.200.20:FF:000042">
    <property type="entry name" value="Aurora kinase A"/>
    <property type="match status" value="1"/>
</dbReference>
<organism evidence="14 15">
    <name type="scientific">Albugo candida</name>
    <dbReference type="NCBI Taxonomy" id="65357"/>
    <lineage>
        <taxon>Eukaryota</taxon>
        <taxon>Sar</taxon>
        <taxon>Stramenopiles</taxon>
        <taxon>Oomycota</taxon>
        <taxon>Peronosporomycetes</taxon>
        <taxon>Albuginales</taxon>
        <taxon>Albuginaceae</taxon>
        <taxon>Albugo</taxon>
    </lineage>
</organism>
<feature type="binding site" evidence="7">
    <location>
        <begin position="431"/>
        <end position="432"/>
    </location>
    <ligand>
        <name>ATP</name>
        <dbReference type="ChEBI" id="CHEBI:30616"/>
    </ligand>
</feature>
<keyword evidence="15" id="KW-1185">Reference proteome</keyword>
<dbReference type="FunFam" id="1.10.510.10:FF:000571">
    <property type="entry name" value="Maternal embryonic leucine zipper kinase"/>
    <property type="match status" value="1"/>
</dbReference>
<evidence type="ECO:0000256" key="5">
    <source>
        <dbReference type="ARBA" id="ARBA00022840"/>
    </source>
</evidence>
<accession>A0A024FZB3</accession>
<feature type="region of interest" description="Disordered" evidence="12">
    <location>
        <begin position="204"/>
        <end position="223"/>
    </location>
</feature>
<dbReference type="InterPro" id="IPR030616">
    <property type="entry name" value="Aur-like"/>
</dbReference>
<evidence type="ECO:0000313" key="15">
    <source>
        <dbReference type="Proteomes" id="UP000053237"/>
    </source>
</evidence>
<feature type="domain" description="Protein kinase" evidence="13">
    <location>
        <begin position="302"/>
        <end position="591"/>
    </location>
</feature>
<dbReference type="STRING" id="65357.A0A024FZB3"/>
<dbReference type="AlphaFoldDB" id="A0A024FZB3"/>
<dbReference type="PANTHER" id="PTHR24350">
    <property type="entry name" value="SERINE/THREONINE-PROTEIN KINASE IAL-RELATED"/>
    <property type="match status" value="1"/>
</dbReference>
<feature type="binding site" evidence="7">
    <location>
        <position position="312"/>
    </location>
    <ligand>
        <name>ATP</name>
        <dbReference type="ChEBI" id="CHEBI:30616"/>
    </ligand>
</feature>
<feature type="cross-link" description="Glycyl lysine isopeptide (Lys-Gly) (interchain with G-Cter in SUMO2)" evidence="8">
    <location>
        <position position="429"/>
    </location>
</feature>
<feature type="compositionally biased region" description="Acidic residues" evidence="12">
    <location>
        <begin position="211"/>
        <end position="223"/>
    </location>
</feature>
<evidence type="ECO:0000256" key="11">
    <source>
        <dbReference type="SAM" id="Coils"/>
    </source>
</evidence>
<dbReference type="EMBL" id="CAIX01000003">
    <property type="protein sequence ID" value="CCI39663.1"/>
    <property type="molecule type" value="Genomic_DNA"/>
</dbReference>
<evidence type="ECO:0000256" key="9">
    <source>
        <dbReference type="PROSITE-ProRule" id="PRU10141"/>
    </source>
</evidence>
<dbReference type="Gene3D" id="3.30.200.20">
    <property type="entry name" value="Phosphorylase Kinase, domain 1"/>
    <property type="match status" value="1"/>
</dbReference>
<evidence type="ECO:0000313" key="14">
    <source>
        <dbReference type="EMBL" id="CCI39663.1"/>
    </source>
</evidence>
<dbReference type="InParanoid" id="A0A024FZB3"/>
<protein>
    <recommendedName>
        <fullName evidence="10">Aurora kinase</fullName>
        <ecNumber evidence="10">2.7.11.1</ecNumber>
    </recommendedName>
</protein>
<dbReference type="OrthoDB" id="377346at2759"/>
<keyword evidence="3 7" id="KW-0547">Nucleotide-binding</keyword>
<dbReference type="PROSITE" id="PS00108">
    <property type="entry name" value="PROTEIN_KINASE_ST"/>
    <property type="match status" value="1"/>
</dbReference>
<reference evidence="14 15" key="1">
    <citation type="submission" date="2012-05" db="EMBL/GenBank/DDBJ databases">
        <title>Recombination and specialization in a pathogen metapopulation.</title>
        <authorList>
            <person name="Gardiner A."/>
            <person name="Kemen E."/>
            <person name="Schultz-Larsen T."/>
            <person name="MacLean D."/>
            <person name="Van Oosterhout C."/>
            <person name="Jones J.D.G."/>
        </authorList>
    </citation>
    <scope>NUCLEOTIDE SEQUENCE [LARGE SCALE GENOMIC DNA]</scope>
    <source>
        <strain evidence="14 15">Ac Nc2</strain>
    </source>
</reference>
<feature type="binding site" evidence="7">
    <location>
        <position position="445"/>
    </location>
    <ligand>
        <name>ATP</name>
        <dbReference type="ChEBI" id="CHEBI:30616"/>
    </ligand>
</feature>
<dbReference type="GO" id="GO:0005524">
    <property type="term" value="F:ATP binding"/>
    <property type="evidence" value="ECO:0007669"/>
    <property type="project" value="UniProtKB-UniRule"/>
</dbReference>
<feature type="binding site" evidence="7">
    <location>
        <begin position="382"/>
        <end position="384"/>
    </location>
    <ligand>
        <name>ATP</name>
        <dbReference type="ChEBI" id="CHEBI:30616"/>
    </ligand>
</feature>
<dbReference type="PROSITE" id="PS50011">
    <property type="entry name" value="PROTEIN_KINASE_DOM"/>
    <property type="match status" value="1"/>
</dbReference>
<feature type="binding site" evidence="7 9">
    <location>
        <position position="331"/>
    </location>
    <ligand>
        <name>ATP</name>
        <dbReference type="ChEBI" id="CHEBI:30616"/>
    </ligand>
</feature>
<evidence type="ECO:0000256" key="12">
    <source>
        <dbReference type="SAM" id="MobiDB-lite"/>
    </source>
</evidence>
<evidence type="ECO:0000259" key="13">
    <source>
        <dbReference type="PROSITE" id="PS50011"/>
    </source>
</evidence>
<feature type="coiled-coil region" evidence="11">
    <location>
        <begin position="2"/>
        <end position="29"/>
    </location>
</feature>
<dbReference type="Pfam" id="PF00069">
    <property type="entry name" value="Pkinase"/>
    <property type="match status" value="1"/>
</dbReference>
<evidence type="ECO:0000256" key="1">
    <source>
        <dbReference type="ARBA" id="ARBA00022527"/>
    </source>
</evidence>
<gene>
    <name evidence="14" type="ORF">BN9_004460</name>
</gene>
<comment type="similarity">
    <text evidence="10">Belongs to the protein kinase superfamily. Ser/Thr protein kinase family. Aurora subfamily.</text>
</comment>
<proteinExistence type="inferred from homology"/>
<dbReference type="SMART" id="SM00220">
    <property type="entry name" value="S_TKc"/>
    <property type="match status" value="1"/>
</dbReference>
<evidence type="ECO:0000256" key="4">
    <source>
        <dbReference type="ARBA" id="ARBA00022777"/>
    </source>
</evidence>
<keyword evidence="11" id="KW-0175">Coiled coil</keyword>
<dbReference type="InterPro" id="IPR011009">
    <property type="entry name" value="Kinase-like_dom_sf"/>
</dbReference>
<dbReference type="FunCoup" id="A0A024FZB3">
    <property type="interactions" value="60"/>
</dbReference>
<dbReference type="Proteomes" id="UP000053237">
    <property type="component" value="Unassembled WGS sequence"/>
</dbReference>
<evidence type="ECO:0000256" key="7">
    <source>
        <dbReference type="PIRSR" id="PIRSR630616-2"/>
    </source>
</evidence>
<dbReference type="InterPro" id="IPR000719">
    <property type="entry name" value="Prot_kinase_dom"/>
</dbReference>
<name>A0A024FZB3_9STRA</name>
<comment type="catalytic activity">
    <reaction evidence="10">
        <text>L-seryl-[protein] + ATP = O-phospho-L-seryl-[protein] + ADP + H(+)</text>
        <dbReference type="Rhea" id="RHEA:17989"/>
        <dbReference type="Rhea" id="RHEA-COMP:9863"/>
        <dbReference type="Rhea" id="RHEA-COMP:11604"/>
        <dbReference type="ChEBI" id="CHEBI:15378"/>
        <dbReference type="ChEBI" id="CHEBI:29999"/>
        <dbReference type="ChEBI" id="CHEBI:30616"/>
        <dbReference type="ChEBI" id="CHEBI:83421"/>
        <dbReference type="ChEBI" id="CHEBI:456216"/>
        <dbReference type="EC" id="2.7.11.1"/>
    </reaction>
</comment>
<dbReference type="Gene3D" id="1.10.510.10">
    <property type="entry name" value="Transferase(Phosphotransferase) domain 1"/>
    <property type="match status" value="1"/>
</dbReference>
<evidence type="ECO:0000256" key="8">
    <source>
        <dbReference type="PIRSR" id="PIRSR630616-3"/>
    </source>
</evidence>
<keyword evidence="5 7" id="KW-0067">ATP-binding</keyword>
<dbReference type="SUPFAM" id="SSF56112">
    <property type="entry name" value="Protein kinase-like (PK-like)"/>
    <property type="match status" value="1"/>
</dbReference>
<keyword evidence="4 10" id="KW-0418">Kinase</keyword>
<dbReference type="EC" id="2.7.11.1" evidence="10"/>
<evidence type="ECO:0000256" key="6">
    <source>
        <dbReference type="PIRSR" id="PIRSR630616-1"/>
    </source>
</evidence>
<comment type="catalytic activity">
    <reaction evidence="10">
        <text>L-threonyl-[protein] + ATP = O-phospho-L-threonyl-[protein] + ADP + H(+)</text>
        <dbReference type="Rhea" id="RHEA:46608"/>
        <dbReference type="Rhea" id="RHEA-COMP:11060"/>
        <dbReference type="Rhea" id="RHEA-COMP:11605"/>
        <dbReference type="ChEBI" id="CHEBI:15378"/>
        <dbReference type="ChEBI" id="CHEBI:30013"/>
        <dbReference type="ChEBI" id="CHEBI:30616"/>
        <dbReference type="ChEBI" id="CHEBI:61977"/>
        <dbReference type="ChEBI" id="CHEBI:456216"/>
        <dbReference type="EC" id="2.7.11.1"/>
    </reaction>
</comment>
<feature type="active site" description="Proton acceptor" evidence="6">
    <location>
        <position position="427"/>
    </location>
</feature>
<keyword evidence="1 10" id="KW-0723">Serine/threonine-protein kinase</keyword>
<sequence>MAQSRRKQLEQWRRERERMQLERRENIATISSAKASFSFVTRHVPIQGTPSQKNDPPGRSVHRKGLRTNYHRIALSDASIKKRRKSFLSPIQDNIALAGGAKRVLTPSGDDTASTNVIDGEEISERVVADMPDDRLINGENLIGQEDKIREFEEDVSADKSLESVSITRLREFRESRESYNSDRLSERRFSSFGSIHKSEGPLRVVSSIDQVDEEDDEDDEDDETGFIAAMEEFEEMLPPTSRSSILDHSDITDTETNSFRITPMSSFSSIEKTLTEYRRRSSIDSHQKQHTPQRDWCLDDWTITKSIGKGKFGNVYLAKQKFSNATVALKVLFKSMLIKDGGGGICNLKREVEIQSRLQHPNILKLYGYFQNETHVHLILEHAQGGDFYKHLRKHGYFDEAQAASYIYQVIDALEYCHQCNVIHRDIKPENLLLDPKNRIKLADFGWSVIAMAPYQTRHTFCGTPYYMSPEIVDGKPYDHRVDLWSIGVLTYELLIGKTPFENKNHMEMYEDIKSAKFTFTNGPKEPKPNKAMEGNSLIDSTDDPFCSGEDNHKHEIAISAEAKDFIRSFLQTDPMRRMALTDAKKHPWMVIQHLNSDRR</sequence>
<dbReference type="GO" id="GO:0004674">
    <property type="term" value="F:protein serine/threonine kinase activity"/>
    <property type="evidence" value="ECO:0007669"/>
    <property type="project" value="UniProtKB-KW"/>
</dbReference>
<keyword evidence="2 10" id="KW-0808">Transferase</keyword>
<dbReference type="InterPro" id="IPR008271">
    <property type="entry name" value="Ser/Thr_kinase_AS"/>
</dbReference>
<evidence type="ECO:0000256" key="10">
    <source>
        <dbReference type="RuleBase" id="RU367134"/>
    </source>
</evidence>
<dbReference type="PROSITE" id="PS00107">
    <property type="entry name" value="PROTEIN_KINASE_ATP"/>
    <property type="match status" value="1"/>
</dbReference>
<comment type="caution">
    <text evidence="14">The sequence shown here is derived from an EMBL/GenBank/DDBJ whole genome shotgun (WGS) entry which is preliminary data.</text>
</comment>
<evidence type="ECO:0000256" key="3">
    <source>
        <dbReference type="ARBA" id="ARBA00022741"/>
    </source>
</evidence>
<evidence type="ECO:0000256" key="2">
    <source>
        <dbReference type="ARBA" id="ARBA00022679"/>
    </source>
</evidence>